<dbReference type="EMBL" id="JAPDFL010000001">
    <property type="protein sequence ID" value="MCW1933031.1"/>
    <property type="molecule type" value="Genomic_DNA"/>
</dbReference>
<gene>
    <name evidence="3" type="ORF">OKW52_12380</name>
</gene>
<reference evidence="3 4" key="1">
    <citation type="submission" date="2022-10" db="EMBL/GenBank/DDBJ databases">
        <title>Pararhodobacter sp. nov., isolated from marine algae.</title>
        <authorList>
            <person name="Choi B.J."/>
            <person name="Kim J.M."/>
            <person name="Lee J.K."/>
            <person name="Choi D.G."/>
            <person name="Jeon C.O."/>
        </authorList>
    </citation>
    <scope>NUCLEOTIDE SEQUENCE [LARGE SCALE GENOMIC DNA]</scope>
    <source>
        <strain evidence="3 4">ZQ420</strain>
    </source>
</reference>
<dbReference type="Proteomes" id="UP001208938">
    <property type="component" value="Unassembled WGS sequence"/>
</dbReference>
<accession>A0ABT3GZQ9</accession>
<evidence type="ECO:0000256" key="1">
    <source>
        <dbReference type="SAM" id="SignalP"/>
    </source>
</evidence>
<protein>
    <submittedName>
        <fullName evidence="3">FecR domain-containing protein</fullName>
    </submittedName>
</protein>
<feature type="domain" description="FecR protein" evidence="2">
    <location>
        <begin position="61"/>
        <end position="155"/>
    </location>
</feature>
<dbReference type="InterPro" id="IPR006860">
    <property type="entry name" value="FecR"/>
</dbReference>
<evidence type="ECO:0000259" key="2">
    <source>
        <dbReference type="Pfam" id="PF04773"/>
    </source>
</evidence>
<keyword evidence="4" id="KW-1185">Reference proteome</keyword>
<sequence length="202" mass="21238">MTVFSRRTLLMTAAGLPLSLPAFASTPSRLGEVLETTGPGDLIRDGQRLPLAPGLALQDGDTAETGDSGLALLLLDERTRIALGTNSHIELATFLSEIGGTIRVGGAMVFDRPDDLPALDARFVTAFGEIGVRGTRFFVGWSRGDYAVFVQRGQVSVSNAGVTRLLNAGEGCTLSDGAPSEVTLWGEARIDEAFASLGLSRD</sequence>
<comment type="caution">
    <text evidence="3">The sequence shown here is derived from an EMBL/GenBank/DDBJ whole genome shotgun (WGS) entry which is preliminary data.</text>
</comment>
<keyword evidence="1" id="KW-0732">Signal</keyword>
<proteinExistence type="predicted"/>
<name>A0ABT3GZQ9_9RHOB</name>
<dbReference type="Pfam" id="PF04773">
    <property type="entry name" value="FecR"/>
    <property type="match status" value="1"/>
</dbReference>
<feature type="signal peptide" evidence="1">
    <location>
        <begin position="1"/>
        <end position="24"/>
    </location>
</feature>
<organism evidence="3 4">
    <name type="scientific">Pararhodobacter zhoushanensis</name>
    <dbReference type="NCBI Taxonomy" id="2479545"/>
    <lineage>
        <taxon>Bacteria</taxon>
        <taxon>Pseudomonadati</taxon>
        <taxon>Pseudomonadota</taxon>
        <taxon>Alphaproteobacteria</taxon>
        <taxon>Rhodobacterales</taxon>
        <taxon>Paracoccaceae</taxon>
        <taxon>Pararhodobacter</taxon>
    </lineage>
</organism>
<dbReference type="Gene3D" id="2.60.120.1440">
    <property type="match status" value="1"/>
</dbReference>
<evidence type="ECO:0000313" key="4">
    <source>
        <dbReference type="Proteomes" id="UP001208938"/>
    </source>
</evidence>
<dbReference type="RefSeq" id="WP_264505980.1">
    <property type="nucleotide sequence ID" value="NZ_JAPDFL010000001.1"/>
</dbReference>
<feature type="chain" id="PRO_5046625353" evidence="1">
    <location>
        <begin position="25"/>
        <end position="202"/>
    </location>
</feature>
<evidence type="ECO:0000313" key="3">
    <source>
        <dbReference type="EMBL" id="MCW1933031.1"/>
    </source>
</evidence>